<dbReference type="Proteomes" id="UP000683310">
    <property type="component" value="Chromosome"/>
</dbReference>
<dbReference type="InterPro" id="IPR036388">
    <property type="entry name" value="WH-like_DNA-bd_sf"/>
</dbReference>
<gene>
    <name evidence="1" type="ORF">KHQ06_03425</name>
</gene>
<dbReference type="EMBL" id="CP074371">
    <property type="protein sequence ID" value="QVI22194.1"/>
    <property type="molecule type" value="Genomic_DNA"/>
</dbReference>
<name>A0ABX8CTK7_9NOCA</name>
<dbReference type="Gene3D" id="1.10.10.10">
    <property type="entry name" value="Winged helix-like DNA-binding domain superfamily/Winged helix DNA-binding domain"/>
    <property type="match status" value="1"/>
</dbReference>
<proteinExistence type="predicted"/>
<evidence type="ECO:0000313" key="1">
    <source>
        <dbReference type="EMBL" id="QVI22194.1"/>
    </source>
</evidence>
<reference evidence="1 2" key="1">
    <citation type="submission" date="2021-04" db="EMBL/GenBank/DDBJ databases">
        <title>Nocardia tengchongensis.</title>
        <authorList>
            <person name="Zhuang k."/>
            <person name="Ran Y."/>
            <person name="Li W."/>
        </authorList>
    </citation>
    <scope>NUCLEOTIDE SEQUENCE [LARGE SCALE GENOMIC DNA]</scope>
    <source>
        <strain evidence="1 2">CFH S0057</strain>
    </source>
</reference>
<keyword evidence="2" id="KW-1185">Reference proteome</keyword>
<sequence length="212" mass="23775">MTVELNADEQWAENLRRMLVGVRHEAVMAIARPVRPETEYGAEDTVFRQLHEAGKKVRLLLSTAYVGSRGRQSVLRQFTLGSQIRVTDTDFCNALIVDRERAALWAAAPGQQPRGYLVAEPALLGVVHQFATSTWHSARRLRDHLELRDGLDSVALAVVEQLHSGAKDETAARALGVSLRTYRRYVAQLMARFEVSTRFQLGVRVRELGLLS</sequence>
<organism evidence="1 2">
    <name type="scientific">Nocardia tengchongensis</name>
    <dbReference type="NCBI Taxonomy" id="2055889"/>
    <lineage>
        <taxon>Bacteria</taxon>
        <taxon>Bacillati</taxon>
        <taxon>Actinomycetota</taxon>
        <taxon>Actinomycetes</taxon>
        <taxon>Mycobacteriales</taxon>
        <taxon>Nocardiaceae</taxon>
        <taxon>Nocardia</taxon>
    </lineage>
</organism>
<dbReference type="InterPro" id="IPR016032">
    <property type="entry name" value="Sig_transdc_resp-reg_C-effctor"/>
</dbReference>
<dbReference type="SUPFAM" id="SSF46894">
    <property type="entry name" value="C-terminal effector domain of the bipartite response regulators"/>
    <property type="match status" value="1"/>
</dbReference>
<accession>A0ABX8CTK7</accession>
<evidence type="ECO:0000313" key="2">
    <source>
        <dbReference type="Proteomes" id="UP000683310"/>
    </source>
</evidence>
<dbReference type="RefSeq" id="WP_213558278.1">
    <property type="nucleotide sequence ID" value="NZ_JBFAJM010000004.1"/>
</dbReference>
<protein>
    <submittedName>
        <fullName evidence="1">Response regulator transcription factor</fullName>
    </submittedName>
</protein>
<dbReference type="GeneID" id="300990692"/>